<evidence type="ECO:0000259" key="10">
    <source>
        <dbReference type="Pfam" id="PF00330"/>
    </source>
</evidence>
<accession>A0ABW1AW95</accession>
<dbReference type="SUPFAM" id="SSF52016">
    <property type="entry name" value="LeuD/IlvD-like"/>
    <property type="match status" value="1"/>
</dbReference>
<dbReference type="Gene3D" id="3.20.19.10">
    <property type="entry name" value="Aconitase, domain 4"/>
    <property type="match status" value="1"/>
</dbReference>
<dbReference type="PANTHER" id="PTHR11670">
    <property type="entry name" value="ACONITASE/IRON-RESPONSIVE ELEMENT FAMILY MEMBER"/>
    <property type="match status" value="1"/>
</dbReference>
<evidence type="ECO:0000256" key="7">
    <source>
        <dbReference type="ARBA" id="ARBA00023014"/>
    </source>
</evidence>
<comment type="similarity">
    <text evidence="3 9">Belongs to the aconitase/IPM isomerase family.</text>
</comment>
<evidence type="ECO:0000256" key="8">
    <source>
        <dbReference type="ARBA" id="ARBA00023501"/>
    </source>
</evidence>
<comment type="catalytic activity">
    <reaction evidence="8 9">
        <text>citrate = D-threo-isocitrate</text>
        <dbReference type="Rhea" id="RHEA:10336"/>
        <dbReference type="ChEBI" id="CHEBI:15562"/>
        <dbReference type="ChEBI" id="CHEBI:16947"/>
        <dbReference type="EC" id="4.2.1.3"/>
    </reaction>
</comment>
<feature type="domain" description="Aconitase/3-isopropylmalate dehydratase large subunit alpha/beta/alpha" evidence="10">
    <location>
        <begin position="75"/>
        <end position="555"/>
    </location>
</feature>
<evidence type="ECO:0000313" key="12">
    <source>
        <dbReference type="EMBL" id="MFC5771540.1"/>
    </source>
</evidence>
<dbReference type="PROSITE" id="PS01244">
    <property type="entry name" value="ACONITASE_2"/>
    <property type="match status" value="1"/>
</dbReference>
<comment type="cofactor">
    <cofactor evidence="1">
        <name>[4Fe-4S] cluster</name>
        <dbReference type="ChEBI" id="CHEBI:49883"/>
    </cofactor>
</comment>
<dbReference type="InterPro" id="IPR000573">
    <property type="entry name" value="AconitaseA/IPMdHydase_ssu_swvl"/>
</dbReference>
<dbReference type="CDD" id="cd01586">
    <property type="entry name" value="AcnA_IRP"/>
    <property type="match status" value="1"/>
</dbReference>
<evidence type="ECO:0000256" key="4">
    <source>
        <dbReference type="ARBA" id="ARBA00022485"/>
    </source>
</evidence>
<dbReference type="Pfam" id="PF00694">
    <property type="entry name" value="Aconitase_C"/>
    <property type="match status" value="1"/>
</dbReference>
<dbReference type="PRINTS" id="PR00415">
    <property type="entry name" value="ACONITASE"/>
</dbReference>
<dbReference type="InterPro" id="IPR036008">
    <property type="entry name" value="Aconitase_4Fe-4S_dom"/>
</dbReference>
<evidence type="ECO:0000256" key="6">
    <source>
        <dbReference type="ARBA" id="ARBA00023004"/>
    </source>
</evidence>
<comment type="pathway">
    <text evidence="2">Carbohydrate metabolism; tricarboxylic acid cycle; isocitrate from oxaloacetate: step 2/2.</text>
</comment>
<dbReference type="Gene3D" id="3.30.499.10">
    <property type="entry name" value="Aconitase, domain 3"/>
    <property type="match status" value="2"/>
</dbReference>
<dbReference type="InterPro" id="IPR015928">
    <property type="entry name" value="Aconitase/3IPM_dehydase_swvl"/>
</dbReference>
<dbReference type="Proteomes" id="UP001595974">
    <property type="component" value="Unassembled WGS sequence"/>
</dbReference>
<evidence type="ECO:0000313" key="13">
    <source>
        <dbReference type="Proteomes" id="UP001595974"/>
    </source>
</evidence>
<evidence type="ECO:0000256" key="1">
    <source>
        <dbReference type="ARBA" id="ARBA00001966"/>
    </source>
</evidence>
<comment type="function">
    <text evidence="9">Catalyzes the isomerization of citrate to isocitrate via cis-aconitate.</text>
</comment>
<gene>
    <name evidence="12" type="primary">acnA</name>
    <name evidence="12" type="ORF">ACFPTN_19360</name>
</gene>
<keyword evidence="7 9" id="KW-0411">Iron-sulfur</keyword>
<protein>
    <recommendedName>
        <fullName evidence="9">Aconitate hydratase</fullName>
        <shortName evidence="9">Aconitase</shortName>
        <ecNumber evidence="9">4.2.1.3</ecNumber>
    </recommendedName>
</protein>
<name>A0ABW1AW95_9RHOO</name>
<keyword evidence="4 9" id="KW-0004">4Fe-4S</keyword>
<dbReference type="NCBIfam" id="NF006757">
    <property type="entry name" value="PRK09277.1"/>
    <property type="match status" value="1"/>
</dbReference>
<evidence type="ECO:0000256" key="9">
    <source>
        <dbReference type="RuleBase" id="RU361275"/>
    </source>
</evidence>
<dbReference type="NCBIfam" id="TIGR01341">
    <property type="entry name" value="aconitase_1"/>
    <property type="match status" value="1"/>
</dbReference>
<reference evidence="13" key="1">
    <citation type="journal article" date="2019" name="Int. J. Syst. Evol. Microbiol.">
        <title>The Global Catalogue of Microorganisms (GCM) 10K type strain sequencing project: providing services to taxonomists for standard genome sequencing and annotation.</title>
        <authorList>
            <consortium name="The Broad Institute Genomics Platform"/>
            <consortium name="The Broad Institute Genome Sequencing Center for Infectious Disease"/>
            <person name="Wu L."/>
            <person name="Ma J."/>
        </authorList>
    </citation>
    <scope>NUCLEOTIDE SEQUENCE [LARGE SCALE GENOMIC DNA]</scope>
    <source>
        <strain evidence="13">SHR3</strain>
    </source>
</reference>
<evidence type="ECO:0000256" key="2">
    <source>
        <dbReference type="ARBA" id="ARBA00004717"/>
    </source>
</evidence>
<dbReference type="GO" id="GO:0003994">
    <property type="term" value="F:aconitate hydratase activity"/>
    <property type="evidence" value="ECO:0007669"/>
    <property type="project" value="UniProtKB-EC"/>
</dbReference>
<dbReference type="EC" id="4.2.1.3" evidence="9"/>
<dbReference type="CDD" id="cd01580">
    <property type="entry name" value="AcnA_IRP_Swivel"/>
    <property type="match status" value="1"/>
</dbReference>
<dbReference type="Gene3D" id="6.10.190.10">
    <property type="match status" value="1"/>
</dbReference>
<proteinExistence type="inferred from homology"/>
<dbReference type="InterPro" id="IPR006249">
    <property type="entry name" value="Aconitase/IRP2"/>
</dbReference>
<dbReference type="InterPro" id="IPR001030">
    <property type="entry name" value="Acoase/IPM_deHydtase_lsu_aba"/>
</dbReference>
<keyword evidence="13" id="KW-1185">Reference proteome</keyword>
<feature type="domain" description="Aconitase A/isopropylmalate dehydratase small subunit swivel" evidence="11">
    <location>
        <begin position="685"/>
        <end position="814"/>
    </location>
</feature>
<dbReference type="PROSITE" id="PS00450">
    <property type="entry name" value="ACONITASE_1"/>
    <property type="match status" value="1"/>
</dbReference>
<comment type="caution">
    <text evidence="12">The sequence shown here is derived from an EMBL/GenBank/DDBJ whole genome shotgun (WGS) entry which is preliminary data.</text>
</comment>
<dbReference type="InterPro" id="IPR018136">
    <property type="entry name" value="Aconitase_4Fe-4S_BS"/>
</dbReference>
<dbReference type="EMBL" id="JBHSOG010000095">
    <property type="protein sequence ID" value="MFC5771540.1"/>
    <property type="molecule type" value="Genomic_DNA"/>
</dbReference>
<keyword evidence="9 12" id="KW-0456">Lyase</keyword>
<dbReference type="InterPro" id="IPR015931">
    <property type="entry name" value="Acnase/IPM_dHydase_lsu_aba_1/3"/>
</dbReference>
<evidence type="ECO:0000256" key="5">
    <source>
        <dbReference type="ARBA" id="ARBA00022723"/>
    </source>
</evidence>
<evidence type="ECO:0000256" key="3">
    <source>
        <dbReference type="ARBA" id="ARBA00007185"/>
    </source>
</evidence>
<keyword evidence="6 9" id="KW-0408">Iron</keyword>
<dbReference type="NCBIfam" id="NF009520">
    <property type="entry name" value="PRK12881.1"/>
    <property type="match status" value="1"/>
</dbReference>
<sequence length="886" mass="94294">MSTRNAARANLEVGGRSYAYYSLKSLEPDYPLARLPYSIKVLLENLLRHEDGQSTTRADVEALAGADFRKLAPRDINFTPARVILQDFTGVPCVVDLAAMRDAIARLGGDPAAVNPLCPVELVIDHSVMIDHYGSKDALDLNARIEFQRNRERYAFLRWGQEALRNFKVVPPDTGIVHQVNLEYLARVVFENDGLLYPDTCFGTDSHTTMVNGIGVLGWGVGGIEAEAAMLGQPSSMLIPEVIGVRVTGRLAEGATATDLVLTVTEMLRKRGVVEKFVEFFGPGLAGLSAADRNTIGNMAPEYGATCGIFPIDGETLNYLRLTGRSEEQVAVVEAYARAQGMWWTPDAPEAEYTDVLHLDLGTIVPSLAGPKRPQDRVPLPQLGADFRKALEAEQALRPSSGPATVDSGGERFALGDGAVVIAAITSCTNTSNPGVLIGAGLLARKARALGLASRPWVKTSLAPGSPAVTGYLAKAGLLEDLEHFGFHVAAYGCTTCIGNSGPLDEPISAAIQQHGLCVSAVLSGNRNFEGRIHQDVRMNYLASPPLVIAFAIAGTTDVDLTTEPVGTAADGRQVFLADIWPSNQEIQAEVARSVTAELFRKSYAGVLTGDARWQSLQVAGSQTYGWDPDSTYIRHPPYFEGMTPAAPGIAPIRGARCLAVLGDSITTDHISPAGSIKKDGPAGRYLTAHGVQPADFNSFGSRRGNHEVMVRGTFANTRIRNALTPGVEGGVSRCLGNGGGPVEPIYDVAIEYAAAGTPLIVLAGKEYGTGSSRDWAAKGTLLLGVKAVIAESFERIHRSNLVGMGVLPLTFAQGENAATLGLDGTETFDIDGLAPHAAEVGVTATRADGTAAAFRARVRINTAKEWDYFSHGGVLQYMLRQMAAS</sequence>
<dbReference type="RefSeq" id="WP_096447692.1">
    <property type="nucleotide sequence ID" value="NZ_JBHSOG010000095.1"/>
</dbReference>
<dbReference type="InterPro" id="IPR044137">
    <property type="entry name" value="AcnA_IRP_Swivel"/>
</dbReference>
<keyword evidence="5" id="KW-0479">Metal-binding</keyword>
<organism evidence="12 13">
    <name type="scientific">Thauera sinica</name>
    <dbReference type="NCBI Taxonomy" id="2665146"/>
    <lineage>
        <taxon>Bacteria</taxon>
        <taxon>Pseudomonadati</taxon>
        <taxon>Pseudomonadota</taxon>
        <taxon>Betaproteobacteria</taxon>
        <taxon>Rhodocyclales</taxon>
        <taxon>Zoogloeaceae</taxon>
        <taxon>Thauera</taxon>
    </lineage>
</organism>
<evidence type="ECO:0000259" key="11">
    <source>
        <dbReference type="Pfam" id="PF00694"/>
    </source>
</evidence>
<dbReference type="SUPFAM" id="SSF53732">
    <property type="entry name" value="Aconitase iron-sulfur domain"/>
    <property type="match status" value="1"/>
</dbReference>
<dbReference type="Pfam" id="PF00330">
    <property type="entry name" value="Aconitase"/>
    <property type="match status" value="1"/>
</dbReference>